<evidence type="ECO:0000256" key="1">
    <source>
        <dbReference type="ARBA" id="ARBA00022553"/>
    </source>
</evidence>
<proteinExistence type="predicted"/>
<evidence type="ECO:0000256" key="2">
    <source>
        <dbReference type="PROSITE-ProRule" id="PRU00169"/>
    </source>
</evidence>
<protein>
    <submittedName>
        <fullName evidence="4">Response regulator</fullName>
    </submittedName>
</protein>
<dbReference type="SUPFAM" id="SSF52172">
    <property type="entry name" value="CheY-like"/>
    <property type="match status" value="1"/>
</dbReference>
<dbReference type="PANTHER" id="PTHR44591">
    <property type="entry name" value="STRESS RESPONSE REGULATOR PROTEIN 1"/>
    <property type="match status" value="1"/>
</dbReference>
<reference evidence="4" key="1">
    <citation type="submission" date="2020-06" db="EMBL/GenBank/DDBJ databases">
        <title>Legume-microbial interactions unlock mineral nutrients during tropical forest succession.</title>
        <authorList>
            <person name="Epihov D.Z."/>
        </authorList>
    </citation>
    <scope>NUCLEOTIDE SEQUENCE [LARGE SCALE GENOMIC DNA]</scope>
    <source>
        <strain evidence="4">Pan2503</strain>
    </source>
</reference>
<dbReference type="InterPro" id="IPR001789">
    <property type="entry name" value="Sig_transdc_resp-reg_receiver"/>
</dbReference>
<name>A0A7V8NUQ1_9BACT</name>
<organism evidence="4 5">
    <name type="scientific">Candidatus Acidiferrum panamense</name>
    <dbReference type="NCBI Taxonomy" id="2741543"/>
    <lineage>
        <taxon>Bacteria</taxon>
        <taxon>Pseudomonadati</taxon>
        <taxon>Acidobacteriota</taxon>
        <taxon>Terriglobia</taxon>
        <taxon>Candidatus Acidiferrales</taxon>
        <taxon>Candidatus Acidiferrum</taxon>
    </lineage>
</organism>
<dbReference type="EMBL" id="JACDQQ010002187">
    <property type="protein sequence ID" value="MBA0087791.1"/>
    <property type="molecule type" value="Genomic_DNA"/>
</dbReference>
<accession>A0A7V8NUQ1</accession>
<feature type="domain" description="Response regulatory" evidence="3">
    <location>
        <begin position="6"/>
        <end position="133"/>
    </location>
</feature>
<dbReference type="GO" id="GO:0000160">
    <property type="term" value="P:phosphorelay signal transduction system"/>
    <property type="evidence" value="ECO:0007669"/>
    <property type="project" value="InterPro"/>
</dbReference>
<keyword evidence="5" id="KW-1185">Reference proteome</keyword>
<dbReference type="PROSITE" id="PS50110">
    <property type="entry name" value="RESPONSE_REGULATORY"/>
    <property type="match status" value="1"/>
</dbReference>
<evidence type="ECO:0000313" key="4">
    <source>
        <dbReference type="EMBL" id="MBA0087791.1"/>
    </source>
</evidence>
<dbReference type="Gene3D" id="3.40.50.2300">
    <property type="match status" value="1"/>
</dbReference>
<evidence type="ECO:0000313" key="5">
    <source>
        <dbReference type="Proteomes" id="UP000567293"/>
    </source>
</evidence>
<dbReference type="Proteomes" id="UP000567293">
    <property type="component" value="Unassembled WGS sequence"/>
</dbReference>
<keyword evidence="1 2" id="KW-0597">Phosphoprotein</keyword>
<feature type="modified residue" description="4-aspartylphosphate" evidence="2">
    <location>
        <position position="55"/>
    </location>
</feature>
<dbReference type="InterPro" id="IPR050595">
    <property type="entry name" value="Bact_response_regulator"/>
</dbReference>
<evidence type="ECO:0000259" key="3">
    <source>
        <dbReference type="PROSITE" id="PS50110"/>
    </source>
</evidence>
<comment type="caution">
    <text evidence="4">The sequence shown here is derived from an EMBL/GenBank/DDBJ whole genome shotgun (WGS) entry which is preliminary data.</text>
</comment>
<gene>
    <name evidence="4" type="ORF">HRJ53_22625</name>
</gene>
<dbReference type="AlphaFoldDB" id="A0A7V8NUQ1"/>
<dbReference type="InterPro" id="IPR011006">
    <property type="entry name" value="CheY-like_superfamily"/>
</dbReference>
<dbReference type="Pfam" id="PF00072">
    <property type="entry name" value="Response_reg"/>
    <property type="match status" value="1"/>
</dbReference>
<sequence>MAESKTILYIDDKRDSRDVFRAHFEKSGDILLTAATGKQGLELLAGNRVDAVILDYQMPGMSGGAVLQIVKRGTPGLPVLVLAERSMSVPQDVRNVTTVVPTRGMSTSRLVRAVETIFETRIAKSLRRGAASA</sequence>
<dbReference type="PANTHER" id="PTHR44591:SF3">
    <property type="entry name" value="RESPONSE REGULATORY DOMAIN-CONTAINING PROTEIN"/>
    <property type="match status" value="1"/>
</dbReference>
<dbReference type="SMART" id="SM00448">
    <property type="entry name" value="REC"/>
    <property type="match status" value="1"/>
</dbReference>